<dbReference type="Gene3D" id="1.20.1330.10">
    <property type="entry name" value="f41 fragment of flagellin, N-terminal domain"/>
    <property type="match status" value="2"/>
</dbReference>
<proteinExistence type="inferred from homology"/>
<comment type="subcellular location">
    <subcellularLocation>
        <location evidence="1">Bacterial flagellum</location>
    </subcellularLocation>
    <subcellularLocation>
        <location evidence="2">Secreted</location>
    </subcellularLocation>
</comment>
<sequence length="628" mass="66000">MRVSTTQIYNIANLGIGQAQAAITKTQEQIATGKRVLSPADDPVAAATILQLNMELARTEQYKKNIDVAENSLNLEETNLQSIVDLVHRMREMAVSAGNTAVMTSSNYDALAAEVDTRLSELMNLQNTRNASGQYIFAGYQSGTQPFVGDGGGNFHYLGDEGQLRLQASASVSVAVSDSGKKAFVDIPSGHNTFNTSASASNKSNPPAIITVGQVFDQAEFDALYPDDLVVSFTKTAAAINYTVTQKSNGKQLLVDQPYIAGVDIEVAGARFQVLGNPYPGEAAIAADLDFGAIGAFDFSLTPTTISISVGGKTETLLLDQNVTNATDLAAAFNSAVGAPNSNADKLANLGITVDATGFHSPTGLNITISNGSADTDTALGFATQGSGTSSVNLPFAFTAAHDFSVTPLTFQLEVNGKTEFITFNQNITNATDLANAFNDPANAAQLMRLGLTVTDQGIISGSNAKVTIKGGNTFLDDVTGLNTQGIGTSSTRGLLVEPGDSFFVESTDKQGLLTTLSRFSDAMRNVQDTSVSKAELAKLIAKTLTNLENTVTNLVAVQGEVGARLNTLESAKDLNLDITLSSKTVLASLESVDVSEASIQLSMQTLILNASHQSFAKVSQLSLFTYL</sequence>
<dbReference type="PANTHER" id="PTHR42792">
    <property type="entry name" value="FLAGELLIN"/>
    <property type="match status" value="1"/>
</dbReference>
<organism evidence="7 8">
    <name type="scientific">Cellvibrio fibrivorans</name>
    <dbReference type="NCBI Taxonomy" id="126350"/>
    <lineage>
        <taxon>Bacteria</taxon>
        <taxon>Pseudomonadati</taxon>
        <taxon>Pseudomonadota</taxon>
        <taxon>Gammaproteobacteria</taxon>
        <taxon>Cellvibrionales</taxon>
        <taxon>Cellvibrionaceae</taxon>
        <taxon>Cellvibrio</taxon>
    </lineage>
</organism>
<keyword evidence="4" id="KW-0964">Secreted</keyword>
<reference evidence="7 8" key="1">
    <citation type="submission" date="2023-07" db="EMBL/GenBank/DDBJ databases">
        <title>Sorghum-associated microbial communities from plants grown in Nebraska, USA.</title>
        <authorList>
            <person name="Schachtman D."/>
        </authorList>
    </citation>
    <scope>NUCLEOTIDE SEQUENCE [LARGE SCALE GENOMIC DNA]</scope>
    <source>
        <strain evidence="7 8">BE190</strain>
    </source>
</reference>
<keyword evidence="7" id="KW-0969">Cilium</keyword>
<evidence type="ECO:0000256" key="4">
    <source>
        <dbReference type="ARBA" id="ARBA00022525"/>
    </source>
</evidence>
<accession>A0ABU1UW52</accession>
<dbReference type="InterPro" id="IPR001492">
    <property type="entry name" value="Flagellin"/>
</dbReference>
<dbReference type="EMBL" id="JAVDVX010000002">
    <property type="protein sequence ID" value="MDR7089411.1"/>
    <property type="molecule type" value="Genomic_DNA"/>
</dbReference>
<keyword evidence="7" id="KW-0966">Cell projection</keyword>
<evidence type="ECO:0000256" key="3">
    <source>
        <dbReference type="ARBA" id="ARBA00005709"/>
    </source>
</evidence>
<gene>
    <name evidence="7" type="ORF">J2X05_001417</name>
</gene>
<evidence type="ECO:0000256" key="2">
    <source>
        <dbReference type="ARBA" id="ARBA00004613"/>
    </source>
</evidence>
<dbReference type="RefSeq" id="WP_310070492.1">
    <property type="nucleotide sequence ID" value="NZ_JAVDVX010000002.1"/>
</dbReference>
<dbReference type="SUPFAM" id="SSF64518">
    <property type="entry name" value="Phase 1 flagellin"/>
    <property type="match status" value="1"/>
</dbReference>
<evidence type="ECO:0000259" key="6">
    <source>
        <dbReference type="Pfam" id="PF00669"/>
    </source>
</evidence>
<keyword evidence="7" id="KW-0282">Flagellum</keyword>
<dbReference type="Proteomes" id="UP001253595">
    <property type="component" value="Unassembled WGS sequence"/>
</dbReference>
<evidence type="ECO:0000256" key="1">
    <source>
        <dbReference type="ARBA" id="ARBA00004365"/>
    </source>
</evidence>
<keyword evidence="5" id="KW-0975">Bacterial flagellum</keyword>
<dbReference type="PANTHER" id="PTHR42792:SF1">
    <property type="entry name" value="FLAGELLAR HOOK-ASSOCIATED PROTEIN 3"/>
    <property type="match status" value="1"/>
</dbReference>
<name>A0ABU1UW52_9GAMM</name>
<protein>
    <submittedName>
        <fullName evidence="7">Flagellar hook-associated protein 3</fullName>
    </submittedName>
</protein>
<evidence type="ECO:0000313" key="8">
    <source>
        <dbReference type="Proteomes" id="UP001253595"/>
    </source>
</evidence>
<dbReference type="Pfam" id="PF00669">
    <property type="entry name" value="Flagellin_N"/>
    <property type="match status" value="1"/>
</dbReference>
<evidence type="ECO:0000256" key="5">
    <source>
        <dbReference type="ARBA" id="ARBA00023143"/>
    </source>
</evidence>
<feature type="domain" description="Flagellin N-terminal" evidence="6">
    <location>
        <begin position="3"/>
        <end position="141"/>
    </location>
</feature>
<comment type="similarity">
    <text evidence="3">Belongs to the bacterial flagellin family.</text>
</comment>
<keyword evidence="8" id="KW-1185">Reference proteome</keyword>
<dbReference type="InterPro" id="IPR013384">
    <property type="entry name" value="Flagell_FlgL"/>
</dbReference>
<evidence type="ECO:0000313" key="7">
    <source>
        <dbReference type="EMBL" id="MDR7089411.1"/>
    </source>
</evidence>
<comment type="caution">
    <text evidence="7">The sequence shown here is derived from an EMBL/GenBank/DDBJ whole genome shotgun (WGS) entry which is preliminary data.</text>
</comment>
<dbReference type="InterPro" id="IPR001029">
    <property type="entry name" value="Flagellin_N"/>
</dbReference>
<dbReference type="NCBIfam" id="TIGR02550">
    <property type="entry name" value="flagell_flgL"/>
    <property type="match status" value="1"/>
</dbReference>